<dbReference type="InterPro" id="IPR029063">
    <property type="entry name" value="SAM-dependent_MTases_sf"/>
</dbReference>
<reference evidence="2" key="1">
    <citation type="journal article" date="2019" name="Int. J. Syst. Evol. Microbiol.">
        <title>The Global Catalogue of Microorganisms (GCM) 10K type strain sequencing project: providing services to taxonomists for standard genome sequencing and annotation.</title>
        <authorList>
            <consortium name="The Broad Institute Genomics Platform"/>
            <consortium name="The Broad Institute Genome Sequencing Center for Infectious Disease"/>
            <person name="Wu L."/>
            <person name="Ma J."/>
        </authorList>
    </citation>
    <scope>NUCLEOTIDE SEQUENCE [LARGE SCALE GENOMIC DNA]</scope>
    <source>
        <strain evidence="2">JCM 9377</strain>
    </source>
</reference>
<keyword evidence="1" id="KW-0489">Methyltransferase</keyword>
<protein>
    <submittedName>
        <fullName evidence="1">Class I SAM-dependent methyltransferase</fullName>
    </submittedName>
</protein>
<dbReference type="Gene3D" id="3.40.50.150">
    <property type="entry name" value="Vaccinia Virus protein VP39"/>
    <property type="match status" value="1"/>
</dbReference>
<sequence>MTEVAEAAAWTGSDDPFGAAIRAGRGPLWLREEDGRRHPLEVERWCGPADAADRRMLRRCAGPVLDVGCGPGRLVAELLDRGVPALGVDLAEASVRRTRGLGAAAVCRSVFAPLPGEGRWRTVLLADGNLGIGGDPARLFARVARLLAPGGLLLVEVEPADLDERIMVRVEDVQGRQGVPFEWARLGAAAAARHAGQAGFTLRERWDERGRSFVALRAGH</sequence>
<keyword evidence="2" id="KW-1185">Reference proteome</keyword>
<dbReference type="RefSeq" id="WP_344835436.1">
    <property type="nucleotide sequence ID" value="NZ_BAAAUV010000021.1"/>
</dbReference>
<keyword evidence="1" id="KW-0808">Transferase</keyword>
<dbReference type="GO" id="GO:0008168">
    <property type="term" value="F:methyltransferase activity"/>
    <property type="evidence" value="ECO:0007669"/>
    <property type="project" value="UniProtKB-KW"/>
</dbReference>
<dbReference type="SUPFAM" id="SSF53335">
    <property type="entry name" value="S-adenosyl-L-methionine-dependent methyltransferases"/>
    <property type="match status" value="1"/>
</dbReference>
<dbReference type="EMBL" id="BAAAUV010000021">
    <property type="protein sequence ID" value="GAA3231193.1"/>
    <property type="molecule type" value="Genomic_DNA"/>
</dbReference>
<evidence type="ECO:0000313" key="1">
    <source>
        <dbReference type="EMBL" id="GAA3231193.1"/>
    </source>
</evidence>
<organism evidence="1 2">
    <name type="scientific">Actinocorallia longicatena</name>
    <dbReference type="NCBI Taxonomy" id="111803"/>
    <lineage>
        <taxon>Bacteria</taxon>
        <taxon>Bacillati</taxon>
        <taxon>Actinomycetota</taxon>
        <taxon>Actinomycetes</taxon>
        <taxon>Streptosporangiales</taxon>
        <taxon>Thermomonosporaceae</taxon>
        <taxon>Actinocorallia</taxon>
    </lineage>
</organism>
<dbReference type="CDD" id="cd02440">
    <property type="entry name" value="AdoMet_MTases"/>
    <property type="match status" value="1"/>
</dbReference>
<dbReference type="Proteomes" id="UP001501237">
    <property type="component" value="Unassembled WGS sequence"/>
</dbReference>
<proteinExistence type="predicted"/>
<comment type="caution">
    <text evidence="1">The sequence shown here is derived from an EMBL/GenBank/DDBJ whole genome shotgun (WGS) entry which is preliminary data.</text>
</comment>
<gene>
    <name evidence="1" type="ORF">GCM10010468_62190</name>
</gene>
<dbReference type="GO" id="GO:0032259">
    <property type="term" value="P:methylation"/>
    <property type="evidence" value="ECO:0007669"/>
    <property type="project" value="UniProtKB-KW"/>
</dbReference>
<evidence type="ECO:0000313" key="2">
    <source>
        <dbReference type="Proteomes" id="UP001501237"/>
    </source>
</evidence>
<accession>A0ABP6QI40</accession>
<dbReference type="Pfam" id="PF13489">
    <property type="entry name" value="Methyltransf_23"/>
    <property type="match status" value="1"/>
</dbReference>
<name>A0ABP6QI40_9ACTN</name>